<dbReference type="Proteomes" id="UP000201465">
    <property type="component" value="Segment"/>
</dbReference>
<dbReference type="EMBL" id="LT671577">
    <property type="protein sequence ID" value="SHO33211.1"/>
    <property type="molecule type" value="Genomic_DNA"/>
</dbReference>
<reference evidence="1 2" key="1">
    <citation type="submission" date="2016-11" db="EMBL/GenBank/DDBJ databases">
        <authorList>
            <consortium name="Urmite Genomes"/>
        </authorList>
    </citation>
    <scope>NUCLEOTIDE SEQUENCE [LARGE SCALE GENOMIC DNA]</scope>
    <source>
        <strain evidence="1 2">A11</strain>
    </source>
</reference>
<dbReference type="KEGG" id="vg:30523089"/>
<accession>A0A1M7XU46</accession>
<evidence type="ECO:0000313" key="1">
    <source>
        <dbReference type="EMBL" id="SHO33211.1"/>
    </source>
</evidence>
<sequence>MQSEDMSKDDHGMSKDDHGMFVNDKPIFIFDLDDTLVFYNKKGAKVPRETWHTLRFLYEQGVDMYVISYNPGAYFIAAQLGLTRYIKDFITARPPRDLLLNMLLQKYQDIQGRPLVYFDDALDNLQEIRQSLLENVTQRRITLHHVSKNITYALVKNYL</sequence>
<proteinExistence type="predicted"/>
<name>A0A1M7XU46_9VIRU</name>
<dbReference type="InterPro" id="IPR023214">
    <property type="entry name" value="HAD_sf"/>
</dbReference>
<dbReference type="Gene3D" id="3.40.50.1000">
    <property type="entry name" value="HAD superfamily/HAD-like"/>
    <property type="match status" value="1"/>
</dbReference>
<keyword evidence="2" id="KW-1185">Reference proteome</keyword>
<keyword evidence="1" id="KW-0378">Hydrolase</keyword>
<dbReference type="SUPFAM" id="SSF56784">
    <property type="entry name" value="HAD-like"/>
    <property type="match status" value="1"/>
</dbReference>
<dbReference type="CDD" id="cd01427">
    <property type="entry name" value="HAD_like"/>
    <property type="match status" value="1"/>
</dbReference>
<dbReference type="OrthoDB" id="35551at10239"/>
<gene>
    <name evidence="1" type="ORF">BQ3484_143</name>
</gene>
<dbReference type="GO" id="GO:0016787">
    <property type="term" value="F:hydrolase activity"/>
    <property type="evidence" value="ECO:0007669"/>
    <property type="project" value="UniProtKB-KW"/>
</dbReference>
<protein>
    <submittedName>
        <fullName evidence="1">Haloacid dehalogenase-like hydrolase motif-containing</fullName>
    </submittedName>
</protein>
<dbReference type="InterPro" id="IPR036412">
    <property type="entry name" value="HAD-like_sf"/>
</dbReference>
<dbReference type="RefSeq" id="YP_009329083.1">
    <property type="nucleotide sequence ID" value="NC_032108.1"/>
</dbReference>
<evidence type="ECO:0000313" key="2">
    <source>
        <dbReference type="Proteomes" id="UP000201465"/>
    </source>
</evidence>
<organism evidence="1 2">
    <name type="scientific">Cedratvirus A11</name>
    <dbReference type="NCBI Taxonomy" id="1903266"/>
    <lineage>
        <taxon>Viruses</taxon>
        <taxon>Pithoviruses</taxon>
        <taxon>Orthocedratvirinae</taxon>
        <taxon>Alphacedratvirus</taxon>
        <taxon>Alphacedratvirus aljazairmassiliense</taxon>
    </lineage>
</organism>
<dbReference type="GeneID" id="30523089"/>